<dbReference type="VEuPathDB" id="AmoebaDB:DICPUDRAFT_151668"/>
<dbReference type="AlphaFoldDB" id="F0ZJG3"/>
<dbReference type="GeneID" id="10500511"/>
<dbReference type="InParanoid" id="F0ZJG3"/>
<evidence type="ECO:0008006" key="3">
    <source>
        <dbReference type="Google" id="ProtNLM"/>
    </source>
</evidence>
<organism evidence="1 2">
    <name type="scientific">Dictyostelium purpureum</name>
    <name type="common">Slime mold</name>
    <dbReference type="NCBI Taxonomy" id="5786"/>
    <lineage>
        <taxon>Eukaryota</taxon>
        <taxon>Amoebozoa</taxon>
        <taxon>Evosea</taxon>
        <taxon>Eumycetozoa</taxon>
        <taxon>Dictyostelia</taxon>
        <taxon>Dictyosteliales</taxon>
        <taxon>Dictyosteliaceae</taxon>
        <taxon>Dictyostelium</taxon>
    </lineage>
</organism>
<keyword evidence="2" id="KW-1185">Reference proteome</keyword>
<dbReference type="InterPro" id="IPR006461">
    <property type="entry name" value="PLAC_motif_containing"/>
</dbReference>
<dbReference type="NCBIfam" id="TIGR01571">
    <property type="entry name" value="A_thal_Cys_rich"/>
    <property type="match status" value="1"/>
</dbReference>
<dbReference type="KEGG" id="dpp:DICPUDRAFT_151668"/>
<dbReference type="EMBL" id="GL871043">
    <property type="protein sequence ID" value="EGC35915.1"/>
    <property type="molecule type" value="Genomic_DNA"/>
</dbReference>
<reference evidence="2" key="1">
    <citation type="journal article" date="2011" name="Genome Biol.">
        <title>Comparative genomics of the social amoebae Dictyostelium discoideum and Dictyostelium purpureum.</title>
        <authorList>
            <consortium name="US DOE Joint Genome Institute (JGI-PGF)"/>
            <person name="Sucgang R."/>
            <person name="Kuo A."/>
            <person name="Tian X."/>
            <person name="Salerno W."/>
            <person name="Parikh A."/>
            <person name="Feasley C.L."/>
            <person name="Dalin E."/>
            <person name="Tu H."/>
            <person name="Huang E."/>
            <person name="Barry K."/>
            <person name="Lindquist E."/>
            <person name="Shapiro H."/>
            <person name="Bruce D."/>
            <person name="Schmutz J."/>
            <person name="Salamov A."/>
            <person name="Fey P."/>
            <person name="Gaudet P."/>
            <person name="Anjard C."/>
            <person name="Babu M.M."/>
            <person name="Basu S."/>
            <person name="Bushmanova Y."/>
            <person name="van der Wel H."/>
            <person name="Katoh-Kurasawa M."/>
            <person name="Dinh C."/>
            <person name="Coutinho P.M."/>
            <person name="Saito T."/>
            <person name="Elias M."/>
            <person name="Schaap P."/>
            <person name="Kay R.R."/>
            <person name="Henrissat B."/>
            <person name="Eichinger L."/>
            <person name="Rivero F."/>
            <person name="Putnam N.H."/>
            <person name="West C.M."/>
            <person name="Loomis W.F."/>
            <person name="Chisholm R.L."/>
            <person name="Shaulsky G."/>
            <person name="Strassmann J.E."/>
            <person name="Queller D.C."/>
            <person name="Kuspa A."/>
            <person name="Grigoriev I.V."/>
        </authorList>
    </citation>
    <scope>NUCLEOTIDE SEQUENCE [LARGE SCALE GENOMIC DNA]</scope>
    <source>
        <strain evidence="2">QSDP1</strain>
    </source>
</reference>
<sequence length="141" mass="15886">MSDSEWSPGLFGCLNDDQFCSNTCCASFLFPQAQLLYQTRAMAMNKKLTTTDFLCTMFCPTFMICVVRSEIRMRYNFDKVSGSCLHDCCAACYCAPCAIHQNSLVIDRNGDKPGGLFMEYDGPSNQNTDINNVFNKKTEEE</sequence>
<gene>
    <name evidence="1" type="ORF">DICPUDRAFT_151668</name>
</gene>
<name>F0ZJG3_DICPU</name>
<dbReference type="RefSeq" id="XP_003287569.1">
    <property type="nucleotide sequence ID" value="XM_003287521.1"/>
</dbReference>
<accession>F0ZJG3</accession>
<dbReference type="Pfam" id="PF04749">
    <property type="entry name" value="PLAC8"/>
    <property type="match status" value="1"/>
</dbReference>
<protein>
    <recommendedName>
        <fullName evidence="3">PLAC8 family protein</fullName>
    </recommendedName>
</protein>
<dbReference type="PANTHER" id="PTHR15907">
    <property type="entry name" value="DUF614 FAMILY PROTEIN-RELATED"/>
    <property type="match status" value="1"/>
</dbReference>
<evidence type="ECO:0000313" key="1">
    <source>
        <dbReference type="EMBL" id="EGC35915.1"/>
    </source>
</evidence>
<dbReference type="Proteomes" id="UP000001064">
    <property type="component" value="Unassembled WGS sequence"/>
</dbReference>
<evidence type="ECO:0000313" key="2">
    <source>
        <dbReference type="Proteomes" id="UP000001064"/>
    </source>
</evidence>
<dbReference type="OMA" id="NTCCASF"/>
<dbReference type="OrthoDB" id="1045822at2759"/>
<proteinExistence type="predicted"/>